<feature type="transmembrane region" description="Helical" evidence="2">
    <location>
        <begin position="91"/>
        <end position="113"/>
    </location>
</feature>
<dbReference type="PANTHER" id="PTHR34978:SF3">
    <property type="entry name" value="SLR0241 PROTEIN"/>
    <property type="match status" value="1"/>
</dbReference>
<dbReference type="PANTHER" id="PTHR34978">
    <property type="entry name" value="POSSIBLE SENSOR-TRANSDUCER PROTEIN BLAR"/>
    <property type="match status" value="1"/>
</dbReference>
<organism evidence="4 5">
    <name type="scientific">Flavobacterium hydrocarbonoxydans</name>
    <dbReference type="NCBI Taxonomy" id="2683249"/>
    <lineage>
        <taxon>Bacteria</taxon>
        <taxon>Pseudomonadati</taxon>
        <taxon>Bacteroidota</taxon>
        <taxon>Flavobacteriia</taxon>
        <taxon>Flavobacteriales</taxon>
        <taxon>Flavobacteriaceae</taxon>
        <taxon>Flavobacterium</taxon>
    </lineage>
</organism>
<dbReference type="InterPro" id="IPR052173">
    <property type="entry name" value="Beta-lactam_resp_regulator"/>
</dbReference>
<evidence type="ECO:0000256" key="1">
    <source>
        <dbReference type="SAM" id="MobiDB-lite"/>
    </source>
</evidence>
<dbReference type="Proteomes" id="UP000471501">
    <property type="component" value="Unassembled WGS sequence"/>
</dbReference>
<dbReference type="AlphaFoldDB" id="A0A6I4NTE1"/>
<comment type="caution">
    <text evidence="4">The sequence shown here is derived from an EMBL/GenBank/DDBJ whole genome shotgun (WGS) entry which is preliminary data.</text>
</comment>
<sequence>MEALFIFIAKSSGLITLFYLAYYFLLRKETFFNSNRWYLLAGLITSVVLPFLVYTKTILVAPTPISNSSFLPTDISQNIIREENFEINWNYVVLIIYALGLVSFLIKFGLDYYSLNSVLKGKKIKQQADFKFVDIDQNIAPFSYFDYIVYNSKMFSAEELENIIEHEKVHSEQNHTADMLISRVFCILFWFNPIIWWYKKAIVQNLEFIADKEAAKIISDKKAYQYTLLKITTHESCLSITNHFYQSLIKKRIIMLNKNQSKKRNAWKYYVVIPALVAFVALFQVKTIAQENGPNSGANINPEKVEAVEVFTISKNTSDADIDQRVKTLKEKFDITATVSELERNSNQEITAIQLELKDKKGVTKSKKSVVSTGIEKIGIIVISEKSGEIIFNFADDKTVPTTAKTEAKDVIIKIKNTQNSNTNRNDQSNSSSNTNVSTNVSTNVNSNTNTTTSVNTNSINVTPHDNVVTITNHVSDPKPLIVINGTITPNVTVNDIDVKVVKNMNVLRGLNAKAKYGDAGNNDVIEITTK</sequence>
<evidence type="ECO:0000313" key="5">
    <source>
        <dbReference type="Proteomes" id="UP000471501"/>
    </source>
</evidence>
<keyword evidence="2" id="KW-0812">Transmembrane</keyword>
<keyword evidence="2" id="KW-1133">Transmembrane helix</keyword>
<keyword evidence="2" id="KW-0472">Membrane</keyword>
<dbReference type="CDD" id="cd07341">
    <property type="entry name" value="M56_BlaR1_MecR1_like"/>
    <property type="match status" value="1"/>
</dbReference>
<name>A0A6I4NTE1_9FLAO</name>
<protein>
    <submittedName>
        <fullName evidence="4">M56 family peptidase</fullName>
    </submittedName>
</protein>
<evidence type="ECO:0000259" key="3">
    <source>
        <dbReference type="Pfam" id="PF05569"/>
    </source>
</evidence>
<dbReference type="RefSeq" id="WP_160376238.1">
    <property type="nucleotide sequence ID" value="NZ_WSTB01000012.1"/>
</dbReference>
<gene>
    <name evidence="4" type="ORF">GON26_18420</name>
</gene>
<dbReference type="Pfam" id="PF05569">
    <property type="entry name" value="Peptidase_M56"/>
    <property type="match status" value="1"/>
</dbReference>
<proteinExistence type="predicted"/>
<reference evidence="4 5" key="1">
    <citation type="submission" date="2019-12" db="EMBL/GenBank/DDBJ databases">
        <authorList>
            <person name="Kim Y.S."/>
        </authorList>
    </citation>
    <scope>NUCLEOTIDE SEQUENCE [LARGE SCALE GENOMIC DNA]</scope>
    <source>
        <strain evidence="4 5">GA093</strain>
    </source>
</reference>
<keyword evidence="5" id="KW-1185">Reference proteome</keyword>
<feature type="transmembrane region" description="Helical" evidence="2">
    <location>
        <begin position="6"/>
        <end position="25"/>
    </location>
</feature>
<evidence type="ECO:0000256" key="2">
    <source>
        <dbReference type="SAM" id="Phobius"/>
    </source>
</evidence>
<feature type="region of interest" description="Disordered" evidence="1">
    <location>
        <begin position="417"/>
        <end position="459"/>
    </location>
</feature>
<feature type="domain" description="Peptidase M56" evidence="3">
    <location>
        <begin position="153"/>
        <end position="256"/>
    </location>
</feature>
<feature type="transmembrane region" description="Helical" evidence="2">
    <location>
        <begin position="37"/>
        <end position="54"/>
    </location>
</feature>
<accession>A0A6I4NTE1</accession>
<dbReference type="EMBL" id="WSTB01000012">
    <property type="protein sequence ID" value="MWB96342.1"/>
    <property type="molecule type" value="Genomic_DNA"/>
</dbReference>
<dbReference type="InterPro" id="IPR008756">
    <property type="entry name" value="Peptidase_M56"/>
</dbReference>
<evidence type="ECO:0000313" key="4">
    <source>
        <dbReference type="EMBL" id="MWB96342.1"/>
    </source>
</evidence>
<feature type="transmembrane region" description="Helical" evidence="2">
    <location>
        <begin position="267"/>
        <end position="285"/>
    </location>
</feature>